<evidence type="ECO:0000313" key="4">
    <source>
        <dbReference type="Proteomes" id="UP000034875"/>
    </source>
</evidence>
<accession>A0A0G1BD36</accession>
<feature type="transmembrane region" description="Helical" evidence="2">
    <location>
        <begin position="7"/>
        <end position="24"/>
    </location>
</feature>
<comment type="caution">
    <text evidence="3">The sequence shown here is derived from an EMBL/GenBank/DDBJ whole genome shotgun (WGS) entry which is preliminary data.</text>
</comment>
<dbReference type="EMBL" id="LCCZ01000008">
    <property type="protein sequence ID" value="KKS44276.1"/>
    <property type="molecule type" value="Genomic_DNA"/>
</dbReference>
<evidence type="ECO:0000256" key="1">
    <source>
        <dbReference type="SAM" id="MobiDB-lite"/>
    </source>
</evidence>
<protein>
    <submittedName>
        <fullName evidence="3">Uncharacterized protein</fullName>
    </submittedName>
</protein>
<sequence length="260" mass="29013">MIFLGGCYHIIVIILSLILIYYENLQKKGFAPVALIVILVILAGGGYILVKKLKVDSSKQEAKGEQNVTTETQTSSTKQENQSVAGETKDWKTYRNEKYGFEFKYPSNSNVAIAADLVRCPGASTGDVCLAQVDVVGIPSKISVLLFGQDSLANAFKNQYEKQSYFHPYNLDTRELSGLNLITLKRGCYECYDGDSRIGTEDIISLVCNTKGDVCVRISTSDISENKFGVLESFFVKEFLPTFRIDKNLFDNIRYQRSNG</sequence>
<feature type="compositionally biased region" description="Low complexity" evidence="1">
    <location>
        <begin position="65"/>
        <end position="83"/>
    </location>
</feature>
<gene>
    <name evidence="3" type="ORF">UV05_C0008G0005</name>
</gene>
<reference evidence="3 4" key="1">
    <citation type="journal article" date="2015" name="Nature">
        <title>rRNA introns, odd ribosomes, and small enigmatic genomes across a large radiation of phyla.</title>
        <authorList>
            <person name="Brown C.T."/>
            <person name="Hug L.A."/>
            <person name="Thomas B.C."/>
            <person name="Sharon I."/>
            <person name="Castelle C.J."/>
            <person name="Singh A."/>
            <person name="Wilkins M.J."/>
            <person name="Williams K.H."/>
            <person name="Banfield J.F."/>
        </authorList>
    </citation>
    <scope>NUCLEOTIDE SEQUENCE [LARGE SCALE GENOMIC DNA]</scope>
</reference>
<dbReference type="AlphaFoldDB" id="A0A0G1BD36"/>
<organism evidence="3 4">
    <name type="scientific">candidate division CPR1 bacterium GW2011_GWA2_42_17</name>
    <dbReference type="NCBI Taxonomy" id="1618341"/>
    <lineage>
        <taxon>Bacteria</taxon>
        <taxon>candidate division CPR1</taxon>
    </lineage>
</organism>
<name>A0A0G1BD36_9BACT</name>
<feature type="region of interest" description="Disordered" evidence="1">
    <location>
        <begin position="61"/>
        <end position="87"/>
    </location>
</feature>
<feature type="transmembrane region" description="Helical" evidence="2">
    <location>
        <begin position="30"/>
        <end position="50"/>
    </location>
</feature>
<proteinExistence type="predicted"/>
<evidence type="ECO:0000313" key="3">
    <source>
        <dbReference type="EMBL" id="KKS44276.1"/>
    </source>
</evidence>
<evidence type="ECO:0000256" key="2">
    <source>
        <dbReference type="SAM" id="Phobius"/>
    </source>
</evidence>
<keyword evidence="2" id="KW-0812">Transmembrane</keyword>
<keyword evidence="2" id="KW-0472">Membrane</keyword>
<dbReference type="Proteomes" id="UP000034875">
    <property type="component" value="Unassembled WGS sequence"/>
</dbReference>
<keyword evidence="2" id="KW-1133">Transmembrane helix</keyword>